<keyword evidence="3" id="KW-1003">Cell membrane</keyword>
<dbReference type="AlphaFoldDB" id="A0A6H1U9U1"/>
<feature type="transmembrane region" description="Helical" evidence="9">
    <location>
        <begin position="137"/>
        <end position="156"/>
    </location>
</feature>
<comment type="subunit">
    <text evidence="9">The complex comprises the extracytoplasmic solute receptor protein and the two transmembrane proteins.</text>
</comment>
<evidence type="ECO:0000256" key="3">
    <source>
        <dbReference type="ARBA" id="ARBA00022475"/>
    </source>
</evidence>
<evidence type="ECO:0000256" key="7">
    <source>
        <dbReference type="ARBA" id="ARBA00023136"/>
    </source>
</evidence>
<keyword evidence="4 9" id="KW-0997">Cell inner membrane</keyword>
<comment type="similarity">
    <text evidence="8 9">Belongs to the TRAP transporter small permease family.</text>
</comment>
<dbReference type="InterPro" id="IPR007387">
    <property type="entry name" value="TRAP_DctQ"/>
</dbReference>
<dbReference type="Pfam" id="PF04290">
    <property type="entry name" value="DctQ"/>
    <property type="match status" value="1"/>
</dbReference>
<evidence type="ECO:0000256" key="4">
    <source>
        <dbReference type="ARBA" id="ARBA00022519"/>
    </source>
</evidence>
<feature type="domain" description="Tripartite ATP-independent periplasmic transporters DctQ component" evidence="10">
    <location>
        <begin position="29"/>
        <end position="161"/>
    </location>
</feature>
<feature type="transmembrane region" description="Helical" evidence="9">
    <location>
        <begin position="53"/>
        <end position="71"/>
    </location>
</feature>
<evidence type="ECO:0000256" key="9">
    <source>
        <dbReference type="RuleBase" id="RU369079"/>
    </source>
</evidence>
<proteinExistence type="inferred from homology"/>
<accession>A0A6H1U9U1</accession>
<dbReference type="EMBL" id="CP051180">
    <property type="protein sequence ID" value="QIZ75598.1"/>
    <property type="molecule type" value="Genomic_DNA"/>
</dbReference>
<evidence type="ECO:0000256" key="5">
    <source>
        <dbReference type="ARBA" id="ARBA00022692"/>
    </source>
</evidence>
<comment type="function">
    <text evidence="9">Part of the tripartite ATP-independent periplasmic (TRAP) transport system.</text>
</comment>
<keyword evidence="2 9" id="KW-0813">Transport</keyword>
<gene>
    <name evidence="11" type="ORF">HER31_01000</name>
</gene>
<keyword evidence="7 9" id="KW-0472">Membrane</keyword>
<dbReference type="PANTHER" id="PTHR35011">
    <property type="entry name" value="2,3-DIKETO-L-GULONATE TRAP TRANSPORTER SMALL PERMEASE PROTEIN YIAM"/>
    <property type="match status" value="1"/>
</dbReference>
<evidence type="ECO:0000313" key="11">
    <source>
        <dbReference type="EMBL" id="QIZ75598.1"/>
    </source>
</evidence>
<sequence>MSEPYTAFSPLDRISHWLGQLCGYLLLLMVLLAGLVVVLRYGFAIGSIALQEAVLYLHGAVFTIGAGYTLLHQGHVRVDIFYRHWSTRRKALVDLAGYLLLLLPIALFFGFTSWNYVMVSWARWEGSGEAGGLPLVYLQKSLLLALVVGLILQAVAEISRCIMTLRGAKS</sequence>
<evidence type="ECO:0000256" key="6">
    <source>
        <dbReference type="ARBA" id="ARBA00022989"/>
    </source>
</evidence>
<protein>
    <recommendedName>
        <fullName evidence="9">TRAP transporter small permease protein</fullName>
    </recommendedName>
</protein>
<feature type="transmembrane region" description="Helical" evidence="9">
    <location>
        <begin position="21"/>
        <end position="41"/>
    </location>
</feature>
<dbReference type="GO" id="GO:0005886">
    <property type="term" value="C:plasma membrane"/>
    <property type="evidence" value="ECO:0007669"/>
    <property type="project" value="UniProtKB-SubCell"/>
</dbReference>
<feature type="transmembrane region" description="Helical" evidence="9">
    <location>
        <begin position="92"/>
        <end position="117"/>
    </location>
</feature>
<evidence type="ECO:0000256" key="1">
    <source>
        <dbReference type="ARBA" id="ARBA00004429"/>
    </source>
</evidence>
<organism evidence="11 12">
    <name type="scientific">Ferrimonas lipolytica</name>
    <dbReference type="NCBI Taxonomy" id="2724191"/>
    <lineage>
        <taxon>Bacteria</taxon>
        <taxon>Pseudomonadati</taxon>
        <taxon>Pseudomonadota</taxon>
        <taxon>Gammaproteobacteria</taxon>
        <taxon>Alteromonadales</taxon>
        <taxon>Ferrimonadaceae</taxon>
        <taxon>Ferrimonas</taxon>
    </lineage>
</organism>
<keyword evidence="5 9" id="KW-0812">Transmembrane</keyword>
<keyword evidence="12" id="KW-1185">Reference proteome</keyword>
<dbReference type="InterPro" id="IPR055348">
    <property type="entry name" value="DctQ"/>
</dbReference>
<evidence type="ECO:0000256" key="2">
    <source>
        <dbReference type="ARBA" id="ARBA00022448"/>
    </source>
</evidence>
<keyword evidence="6 9" id="KW-1133">Transmembrane helix</keyword>
<dbReference type="PANTHER" id="PTHR35011:SF4">
    <property type="entry name" value="SLL1102 PROTEIN"/>
    <property type="match status" value="1"/>
</dbReference>
<evidence type="ECO:0000313" key="12">
    <source>
        <dbReference type="Proteomes" id="UP000501602"/>
    </source>
</evidence>
<name>A0A6H1U9U1_9GAMM</name>
<evidence type="ECO:0000259" key="10">
    <source>
        <dbReference type="Pfam" id="PF04290"/>
    </source>
</evidence>
<evidence type="ECO:0000256" key="8">
    <source>
        <dbReference type="ARBA" id="ARBA00038436"/>
    </source>
</evidence>
<dbReference type="GO" id="GO:0022857">
    <property type="term" value="F:transmembrane transporter activity"/>
    <property type="evidence" value="ECO:0007669"/>
    <property type="project" value="UniProtKB-UniRule"/>
</dbReference>
<reference evidence="11 12" key="1">
    <citation type="submission" date="2020-04" db="EMBL/GenBank/DDBJ databases">
        <title>Ferrimonas sp. S7 isolated from sea water.</title>
        <authorList>
            <person name="Bae S.S."/>
            <person name="Baek K."/>
        </authorList>
    </citation>
    <scope>NUCLEOTIDE SEQUENCE [LARGE SCALE GENOMIC DNA]</scope>
    <source>
        <strain evidence="11 12">S7</strain>
    </source>
</reference>
<dbReference type="KEGG" id="fes:HER31_01000"/>
<dbReference type="Proteomes" id="UP000501602">
    <property type="component" value="Chromosome"/>
</dbReference>
<comment type="subcellular location">
    <subcellularLocation>
        <location evidence="1 9">Cell inner membrane</location>
        <topology evidence="1 9">Multi-pass membrane protein</topology>
    </subcellularLocation>
</comment>
<dbReference type="RefSeq" id="WP_168658859.1">
    <property type="nucleotide sequence ID" value="NZ_CP051180.1"/>
</dbReference>